<dbReference type="Gene3D" id="3.40.830.10">
    <property type="entry name" value="LigB-like"/>
    <property type="match status" value="1"/>
</dbReference>
<name>A0A075G5G3_9EURY</name>
<protein>
    <submittedName>
        <fullName evidence="2">2-aminophenol 1,6-dioxygenase, beta subunit (AmnB)</fullName>
    </submittedName>
</protein>
<keyword evidence="2" id="KW-0560">Oxidoreductase</keyword>
<dbReference type="AlphaFoldDB" id="A0A075G5G3"/>
<dbReference type="GO" id="GO:0016702">
    <property type="term" value="F:oxidoreductase activity, acting on single donors with incorporation of molecular oxygen, incorporation of two atoms of oxygen"/>
    <property type="evidence" value="ECO:0007669"/>
    <property type="project" value="UniProtKB-ARBA"/>
</dbReference>
<feature type="domain" description="Extradiol ring-cleavage dioxygenase class III enzyme subunit B" evidence="1">
    <location>
        <begin position="11"/>
        <end position="263"/>
    </location>
</feature>
<gene>
    <name evidence="2" type="primary">amnB</name>
</gene>
<reference evidence="2" key="1">
    <citation type="journal article" date="2014" name="Genome Biol. Evol.">
        <title>Pangenome evidence for extensive interdomain horizontal transfer affecting lineage core and shell genes in uncultured planktonic thaumarchaeota and euryarchaeota.</title>
        <authorList>
            <person name="Deschamps P."/>
            <person name="Zivanovic Y."/>
            <person name="Moreira D."/>
            <person name="Rodriguez-Valera F."/>
            <person name="Lopez-Garcia P."/>
        </authorList>
    </citation>
    <scope>NUCLEOTIDE SEQUENCE</scope>
</reference>
<dbReference type="InterPro" id="IPR004183">
    <property type="entry name" value="Xdiol_dOase_suB"/>
</dbReference>
<proteinExistence type="predicted"/>
<dbReference type="EMBL" id="KF900498">
    <property type="protein sequence ID" value="AIE97126.1"/>
    <property type="molecule type" value="Genomic_DNA"/>
</dbReference>
<dbReference type="GO" id="GO:0008198">
    <property type="term" value="F:ferrous iron binding"/>
    <property type="evidence" value="ECO:0007669"/>
    <property type="project" value="InterPro"/>
</dbReference>
<evidence type="ECO:0000313" key="2">
    <source>
        <dbReference type="EMBL" id="AIE97126.1"/>
    </source>
</evidence>
<evidence type="ECO:0000259" key="1">
    <source>
        <dbReference type="Pfam" id="PF02900"/>
    </source>
</evidence>
<sequence length="298" mass="34226">MSEKGKIVMGALAPHPPHLVYAENPPQNEPVSEGGWEELRWGYERLRESMSDKEFDVIVIHTPHWQTFIGTHFLGVENFKSKSVDPVFPNLFRYDYDLNVDVELSREIHNIAEKEGLHVKMMENPDFRIDYGTITSCHLTRPEWDKPIVVISSNRASSYFSHEIMQANMLKLGKATREAIEKSGKRALLLSSNSLSHRHFTVEPELPEDMSKEHVTNHNQYIWDMKIINLMLKGKNRELIDIMPDFTEQTMAETDAGSLTWLISALDFPKYEAKIHAYGSVIGTGNAIIEWDSERGEK</sequence>
<organism evidence="2">
    <name type="scientific">uncultured marine group II/III euryarchaeote AD1000_91_C10</name>
    <dbReference type="NCBI Taxonomy" id="1457825"/>
    <lineage>
        <taxon>Archaea</taxon>
        <taxon>Methanobacteriati</taxon>
        <taxon>Methanobacteriota</taxon>
        <taxon>environmental samples</taxon>
    </lineage>
</organism>
<dbReference type="SUPFAM" id="SSF53213">
    <property type="entry name" value="LigB-like"/>
    <property type="match status" value="1"/>
</dbReference>
<accession>A0A075G5G3</accession>
<dbReference type="Pfam" id="PF02900">
    <property type="entry name" value="LigB"/>
    <property type="match status" value="1"/>
</dbReference>
<keyword evidence="2" id="KW-0223">Dioxygenase</keyword>